<evidence type="ECO:0000313" key="3">
    <source>
        <dbReference type="Proteomes" id="UP000027466"/>
    </source>
</evidence>
<accession>A0A069PPE5</accession>
<dbReference type="Gene3D" id="3.90.25.10">
    <property type="entry name" value="UDP-galactose 4-epimerase, domain 1"/>
    <property type="match status" value="1"/>
</dbReference>
<reference evidence="2 3" key="1">
    <citation type="submission" date="2014-03" db="EMBL/GenBank/DDBJ databases">
        <title>Draft Genome Sequences of Four Burkholderia Strains.</title>
        <authorList>
            <person name="Liu X.Y."/>
            <person name="Li C.X."/>
            <person name="Xu J.H."/>
        </authorList>
    </citation>
    <scope>NUCLEOTIDE SEQUENCE [LARGE SCALE GENOMIC DNA]</scope>
    <source>
        <strain evidence="2 3">DSM 50014</strain>
    </source>
</reference>
<feature type="domain" description="NmrA-like" evidence="1">
    <location>
        <begin position="7"/>
        <end position="252"/>
    </location>
</feature>
<dbReference type="SUPFAM" id="SSF51735">
    <property type="entry name" value="NAD(P)-binding Rossmann-fold domains"/>
    <property type="match status" value="1"/>
</dbReference>
<gene>
    <name evidence="2" type="ORF">BG61_09260</name>
</gene>
<proteinExistence type="predicted"/>
<sequence>MKHDVYLITGATGATGGAAIEELRSRGARVRALVHRDDERAASLRASDVEVVVGDLLDSRAVQAALLHVTGAYFVYPIMQSQLVDATAYFAHAAKLAGVRSVVNMSQISASADAQSHASLAHWYGERIFDWAGIRVTHLRPTFFMEWLSYGFQRSQIANHDLLRVPAGNGRHAPIAAADQGRVIARILLEPESHVGKTYPLFGAEELNHEQMAKIVGDALGRPVRYEPESLESFEARLKQFGLSAYFIQHITSVYRGYQAGEFAGTNDLVERITGQKPISVHDYVIANREVFQPGK</sequence>
<evidence type="ECO:0000259" key="1">
    <source>
        <dbReference type="Pfam" id="PF05368"/>
    </source>
</evidence>
<dbReference type="RefSeq" id="WP_035937718.1">
    <property type="nucleotide sequence ID" value="NZ_CADFFX010000022.1"/>
</dbReference>
<dbReference type="InterPro" id="IPR036291">
    <property type="entry name" value="NAD(P)-bd_dom_sf"/>
</dbReference>
<protein>
    <submittedName>
        <fullName evidence="2">NmrA family transcriptional regulator</fullName>
    </submittedName>
</protein>
<dbReference type="PANTHER" id="PTHR43162">
    <property type="match status" value="1"/>
</dbReference>
<dbReference type="InterPro" id="IPR051604">
    <property type="entry name" value="Ergot_Alk_Oxidoreductase"/>
</dbReference>
<keyword evidence="3" id="KW-1185">Reference proteome</keyword>
<evidence type="ECO:0000313" key="2">
    <source>
        <dbReference type="EMBL" id="KDR42515.1"/>
    </source>
</evidence>
<dbReference type="Pfam" id="PF05368">
    <property type="entry name" value="NmrA"/>
    <property type="match status" value="1"/>
</dbReference>
<dbReference type="Proteomes" id="UP000027466">
    <property type="component" value="Unassembled WGS sequence"/>
</dbReference>
<comment type="caution">
    <text evidence="2">The sequence shown here is derived from an EMBL/GenBank/DDBJ whole genome shotgun (WGS) entry which is preliminary data.</text>
</comment>
<name>A0A069PPE5_9BURK</name>
<dbReference type="Gene3D" id="3.40.50.720">
    <property type="entry name" value="NAD(P)-binding Rossmann-like Domain"/>
    <property type="match status" value="1"/>
</dbReference>
<dbReference type="InterPro" id="IPR008030">
    <property type="entry name" value="NmrA-like"/>
</dbReference>
<dbReference type="EMBL" id="JFHC01000016">
    <property type="protein sequence ID" value="KDR42515.1"/>
    <property type="molecule type" value="Genomic_DNA"/>
</dbReference>
<organism evidence="2 3">
    <name type="scientific">Caballeronia glathei</name>
    <dbReference type="NCBI Taxonomy" id="60547"/>
    <lineage>
        <taxon>Bacteria</taxon>
        <taxon>Pseudomonadati</taxon>
        <taxon>Pseudomonadota</taxon>
        <taxon>Betaproteobacteria</taxon>
        <taxon>Burkholderiales</taxon>
        <taxon>Burkholderiaceae</taxon>
        <taxon>Caballeronia</taxon>
    </lineage>
</organism>
<dbReference type="STRING" id="60547.GCA_000751215_05410"/>
<dbReference type="AlphaFoldDB" id="A0A069PPE5"/>
<dbReference type="PANTHER" id="PTHR43162:SF1">
    <property type="entry name" value="PRESTALK A DIFFERENTIATION PROTEIN A"/>
    <property type="match status" value="1"/>
</dbReference>